<dbReference type="EMBL" id="VOAV01000014">
    <property type="protein sequence ID" value="TWO29711.1"/>
    <property type="molecule type" value="Genomic_DNA"/>
</dbReference>
<keyword evidence="3" id="KW-0238">DNA-binding</keyword>
<dbReference type="RefSeq" id="WP_147498818.1">
    <property type="nucleotide sequence ID" value="NZ_VOAV01000014.1"/>
</dbReference>
<name>A0ABY3G952_9BACT</name>
<accession>A0ABY3G952</accession>
<keyword evidence="6" id="KW-0255">Endonuclease</keyword>
<dbReference type="Pfam" id="PF01420">
    <property type="entry name" value="Methylase_S"/>
    <property type="match status" value="2"/>
</dbReference>
<dbReference type="Gene3D" id="1.10.287.1120">
    <property type="entry name" value="Bipartite methylase S protein"/>
    <property type="match status" value="1"/>
</dbReference>
<keyword evidence="6" id="KW-0378">Hydrolase</keyword>
<evidence type="ECO:0000256" key="3">
    <source>
        <dbReference type="ARBA" id="ARBA00023125"/>
    </source>
</evidence>
<dbReference type="PANTHER" id="PTHR43140:SF1">
    <property type="entry name" value="TYPE I RESTRICTION ENZYME ECOKI SPECIFICITY SUBUNIT"/>
    <property type="match status" value="1"/>
</dbReference>
<feature type="domain" description="Type I restriction modification DNA specificity" evidence="5">
    <location>
        <begin position="229"/>
        <end position="416"/>
    </location>
</feature>
<dbReference type="Proteomes" id="UP000321599">
    <property type="component" value="Unassembled WGS sequence"/>
</dbReference>
<evidence type="ECO:0000259" key="5">
    <source>
        <dbReference type="Pfam" id="PF01420"/>
    </source>
</evidence>
<proteinExistence type="inferred from homology"/>
<evidence type="ECO:0000256" key="4">
    <source>
        <dbReference type="SAM" id="Coils"/>
    </source>
</evidence>
<evidence type="ECO:0000313" key="7">
    <source>
        <dbReference type="Proteomes" id="UP000321599"/>
    </source>
</evidence>
<keyword evidence="4" id="KW-0175">Coiled coil</keyword>
<reference evidence="6 7" key="1">
    <citation type="submission" date="2019-07" db="EMBL/GenBank/DDBJ databases">
        <title>Rapid identification of Enteric Bacteria from Whole Genome Sequences (WGS) using Average Nucleotide Identity (ANI).</title>
        <authorList>
            <person name="Lane C."/>
        </authorList>
    </citation>
    <scope>NUCLEOTIDE SEQUENCE [LARGE SCALE GENOMIC DNA]</scope>
    <source>
        <strain evidence="6 7">2013D-9588</strain>
    </source>
</reference>
<feature type="coiled-coil region" evidence="4">
    <location>
        <begin position="394"/>
        <end position="424"/>
    </location>
</feature>
<comment type="similarity">
    <text evidence="1">Belongs to the type-I restriction system S methylase family.</text>
</comment>
<protein>
    <submittedName>
        <fullName evidence="6">Restriction endonuclease subunit S</fullName>
    </submittedName>
</protein>
<gene>
    <name evidence="6" type="ORF">XK09_03540</name>
</gene>
<keyword evidence="7" id="KW-1185">Reference proteome</keyword>
<organism evidence="6 7">
    <name type="scientific">Campylobacter lanienae</name>
    <dbReference type="NCBI Taxonomy" id="75658"/>
    <lineage>
        <taxon>Bacteria</taxon>
        <taxon>Pseudomonadati</taxon>
        <taxon>Campylobacterota</taxon>
        <taxon>Epsilonproteobacteria</taxon>
        <taxon>Campylobacterales</taxon>
        <taxon>Campylobacteraceae</taxon>
        <taxon>Campylobacter</taxon>
    </lineage>
</organism>
<dbReference type="InterPro" id="IPR000055">
    <property type="entry name" value="Restrct_endonuc_typeI_TRD"/>
</dbReference>
<keyword evidence="6" id="KW-0540">Nuclease</keyword>
<dbReference type="SUPFAM" id="SSF116734">
    <property type="entry name" value="DNA methylase specificity domain"/>
    <property type="match status" value="2"/>
</dbReference>
<evidence type="ECO:0000256" key="1">
    <source>
        <dbReference type="ARBA" id="ARBA00010923"/>
    </source>
</evidence>
<dbReference type="GO" id="GO:0004519">
    <property type="term" value="F:endonuclease activity"/>
    <property type="evidence" value="ECO:0007669"/>
    <property type="project" value="UniProtKB-KW"/>
</dbReference>
<dbReference type="InterPro" id="IPR051212">
    <property type="entry name" value="Type-I_RE_S_subunit"/>
</dbReference>
<dbReference type="InterPro" id="IPR044946">
    <property type="entry name" value="Restrct_endonuc_typeI_TRD_sf"/>
</dbReference>
<sequence>MSKQNMEFKDSGIPWIGQIPKHWEVIRNKYVFTHKKEIVGSKFKNFDILSLTKNGIKIIVESDQKGKVPDSFETYQIVKKDDIVMCLFDLDVSAVFSGISKYSGIISPAYKIFNPKENLNFKYAGYFFDFVFVNRKFKQYSKNIRFTLGTDEFMNLKIPLPPLNEQKEIAEFLDKKCEIIDKRLNNLERKIKSLKEYKKSLISECVTKGLNPKNMEFKDSGISWIGQIPKHWEISKIKYYFNFSSGLNITKENLIESGIPVISYGQIHSKENTGTFIKDSFFRFISQDYLKNKKSLVNKGNFIFADTSEDLDGAGNSVFVDLDLTMFAGYHTIILKNKCNFEFSKFLSYLFQTDLWRSQIRLAVSGVKVFSITKKILANCEILVPPLNEQKKIAEFLDKKCEKIDRLNENYTKQITALKEYKKSLIYECVTGKKEI</sequence>
<keyword evidence="2" id="KW-0680">Restriction system</keyword>
<evidence type="ECO:0000313" key="6">
    <source>
        <dbReference type="EMBL" id="TWO29711.1"/>
    </source>
</evidence>
<comment type="caution">
    <text evidence="6">The sequence shown here is derived from an EMBL/GenBank/DDBJ whole genome shotgun (WGS) entry which is preliminary data.</text>
</comment>
<dbReference type="PANTHER" id="PTHR43140">
    <property type="entry name" value="TYPE-1 RESTRICTION ENZYME ECOKI SPECIFICITY PROTEIN"/>
    <property type="match status" value="1"/>
</dbReference>
<feature type="coiled-coil region" evidence="4">
    <location>
        <begin position="170"/>
        <end position="204"/>
    </location>
</feature>
<evidence type="ECO:0000256" key="2">
    <source>
        <dbReference type="ARBA" id="ARBA00022747"/>
    </source>
</evidence>
<feature type="domain" description="Type I restriction modification DNA specificity" evidence="5">
    <location>
        <begin position="20"/>
        <end position="188"/>
    </location>
</feature>
<dbReference type="Gene3D" id="3.90.220.20">
    <property type="entry name" value="DNA methylase specificity domains"/>
    <property type="match status" value="2"/>
</dbReference>